<comment type="caution">
    <text evidence="1">The sequence shown here is derived from an EMBL/GenBank/DDBJ whole genome shotgun (WGS) entry which is preliminary data.</text>
</comment>
<gene>
    <name evidence="1" type="ORF">RL72_01828</name>
</gene>
<dbReference type="Proteomes" id="UP000033448">
    <property type="component" value="Unassembled WGS sequence"/>
</dbReference>
<dbReference type="EMBL" id="JYIT01000075">
    <property type="protein sequence ID" value="KJL23878.1"/>
    <property type="molecule type" value="Genomic_DNA"/>
</dbReference>
<evidence type="ECO:0000313" key="1">
    <source>
        <dbReference type="EMBL" id="KJL23878.1"/>
    </source>
</evidence>
<dbReference type="AlphaFoldDB" id="A0A0F0KSN3"/>
<organism evidence="1 2">
    <name type="scientific">Microbacterium azadirachtae</name>
    <dbReference type="NCBI Taxonomy" id="582680"/>
    <lineage>
        <taxon>Bacteria</taxon>
        <taxon>Bacillati</taxon>
        <taxon>Actinomycetota</taxon>
        <taxon>Actinomycetes</taxon>
        <taxon>Micrococcales</taxon>
        <taxon>Microbacteriaceae</taxon>
        <taxon>Microbacterium</taxon>
    </lineage>
</organism>
<name>A0A0F0KSN3_9MICO</name>
<reference evidence="1 2" key="1">
    <citation type="submission" date="2015-02" db="EMBL/GenBank/DDBJ databases">
        <title>Draft genome sequences of ten Microbacterium spp. with emphasis on heavy metal contaminated environments.</title>
        <authorList>
            <person name="Corretto E."/>
        </authorList>
    </citation>
    <scope>NUCLEOTIDE SEQUENCE [LARGE SCALE GENOMIC DNA]</scope>
    <source>
        <strain evidence="1 2">DSM 23848</strain>
    </source>
</reference>
<keyword evidence="2" id="KW-1185">Reference proteome</keyword>
<proteinExistence type="predicted"/>
<sequence length="66" mass="6542">MRAAIPMKITGVQERRGGGAGSGAPTGCGLPFRSCSSGGITYGAVRFFGTAEYTVGLGSSDAMLGP</sequence>
<protein>
    <submittedName>
        <fullName evidence="1">Uncharacterized protein</fullName>
    </submittedName>
</protein>
<evidence type="ECO:0000313" key="2">
    <source>
        <dbReference type="Proteomes" id="UP000033448"/>
    </source>
</evidence>
<accession>A0A0F0KSN3</accession>